<organism evidence="3 4">
    <name type="scientific">Planococcus halotolerans</name>
    <dbReference type="NCBI Taxonomy" id="2233542"/>
    <lineage>
        <taxon>Bacteria</taxon>
        <taxon>Bacillati</taxon>
        <taxon>Bacillota</taxon>
        <taxon>Bacilli</taxon>
        <taxon>Bacillales</taxon>
        <taxon>Caryophanaceae</taxon>
        <taxon>Planococcus</taxon>
    </lineage>
</organism>
<dbReference type="PANTHER" id="PTHR46889:SF4">
    <property type="entry name" value="TRANSPOSASE INSO FOR INSERTION SEQUENCE ELEMENT IS911B-RELATED"/>
    <property type="match status" value="1"/>
</dbReference>
<proteinExistence type="predicted"/>
<dbReference type="RefSeq" id="WP_112223244.1">
    <property type="nucleotide sequence ID" value="NZ_CP196859.1"/>
</dbReference>
<dbReference type="GO" id="GO:0015074">
    <property type="term" value="P:DNA integration"/>
    <property type="evidence" value="ECO:0007669"/>
    <property type="project" value="InterPro"/>
</dbReference>
<dbReference type="NCBIfam" id="NF033516">
    <property type="entry name" value="transpos_IS3"/>
    <property type="match status" value="1"/>
</dbReference>
<sequence>MKGEYSVRSLCRAFGVSKSGYFAYTNRPKKEPNLRDQKDCQMIWKVYLRSRGAIGAKAIAGTLKSQFHYVINHKRVARLLDEMNLKSRIRMKKSPEFTMLKEIKKVYPNRLERDFDSLLPNRKWVADLTEFAYFNQKFYGCAILDLFDRQVVAFCLSDRPNALLVQETVQAAMANRQMTTLDGLLNHTGRGTVFASTAYRKLSLELKFQPSMSRKANCWDNAVIESFFSHLKTEFPFHSQLTSKKEVEADLHKFITYYNTKRGQKRLSYLSPQMYYQAFLDNKIS</sequence>
<dbReference type="GO" id="GO:0003676">
    <property type="term" value="F:nucleic acid binding"/>
    <property type="evidence" value="ECO:0007669"/>
    <property type="project" value="InterPro"/>
</dbReference>
<dbReference type="InterPro" id="IPR036397">
    <property type="entry name" value="RNaseH_sf"/>
</dbReference>
<gene>
    <name evidence="3" type="ORF">DP120_08775</name>
</gene>
<comment type="function">
    <text evidence="1">Involved in the transposition of the insertion sequence.</text>
</comment>
<dbReference type="InterPro" id="IPR050900">
    <property type="entry name" value="Transposase_IS3/IS150/IS904"/>
</dbReference>
<evidence type="ECO:0000313" key="3">
    <source>
        <dbReference type="EMBL" id="RAZ79676.1"/>
    </source>
</evidence>
<dbReference type="Gene3D" id="3.30.420.10">
    <property type="entry name" value="Ribonuclease H-like superfamily/Ribonuclease H"/>
    <property type="match status" value="1"/>
</dbReference>
<dbReference type="AlphaFoldDB" id="A0A365L2L1"/>
<keyword evidence="4" id="KW-1185">Reference proteome</keyword>
<dbReference type="PROSITE" id="PS50994">
    <property type="entry name" value="INTEGRASE"/>
    <property type="match status" value="1"/>
</dbReference>
<dbReference type="InterPro" id="IPR025948">
    <property type="entry name" value="HTH-like_dom"/>
</dbReference>
<dbReference type="InterPro" id="IPR048020">
    <property type="entry name" value="Transpos_IS3"/>
</dbReference>
<dbReference type="Pfam" id="PF13276">
    <property type="entry name" value="HTH_21"/>
    <property type="match status" value="1"/>
</dbReference>
<feature type="domain" description="Integrase catalytic" evidence="2">
    <location>
        <begin position="116"/>
        <end position="280"/>
    </location>
</feature>
<evidence type="ECO:0000256" key="1">
    <source>
        <dbReference type="ARBA" id="ARBA00002286"/>
    </source>
</evidence>
<evidence type="ECO:0000313" key="4">
    <source>
        <dbReference type="Proteomes" id="UP000251002"/>
    </source>
</evidence>
<dbReference type="PANTHER" id="PTHR46889">
    <property type="entry name" value="TRANSPOSASE INSF FOR INSERTION SEQUENCE IS3B-RELATED"/>
    <property type="match status" value="1"/>
</dbReference>
<name>A0A365L2L1_9BACL</name>
<accession>A0A365L2L1</accession>
<dbReference type="InterPro" id="IPR012337">
    <property type="entry name" value="RNaseH-like_sf"/>
</dbReference>
<evidence type="ECO:0000259" key="2">
    <source>
        <dbReference type="PROSITE" id="PS50994"/>
    </source>
</evidence>
<reference evidence="3 4" key="1">
    <citation type="submission" date="2018-06" db="EMBL/GenBank/DDBJ databases">
        <title>The draft genome sequences of strains SCU63 and S1.</title>
        <authorList>
            <person name="Gan L."/>
        </authorList>
    </citation>
    <scope>NUCLEOTIDE SEQUENCE [LARGE SCALE GENOMIC DNA]</scope>
    <source>
        <strain evidence="3 4">SCU63</strain>
    </source>
</reference>
<dbReference type="Proteomes" id="UP000251002">
    <property type="component" value="Unassembled WGS sequence"/>
</dbReference>
<dbReference type="Pfam" id="PF00665">
    <property type="entry name" value="rve"/>
    <property type="match status" value="1"/>
</dbReference>
<dbReference type="SUPFAM" id="SSF53098">
    <property type="entry name" value="Ribonuclease H-like"/>
    <property type="match status" value="1"/>
</dbReference>
<dbReference type="InterPro" id="IPR001584">
    <property type="entry name" value="Integrase_cat-core"/>
</dbReference>
<dbReference type="EMBL" id="QLZR01000002">
    <property type="protein sequence ID" value="RAZ79676.1"/>
    <property type="molecule type" value="Genomic_DNA"/>
</dbReference>
<protein>
    <submittedName>
        <fullName evidence="3">IS3 family transposase</fullName>
    </submittedName>
</protein>
<comment type="caution">
    <text evidence="3">The sequence shown here is derived from an EMBL/GenBank/DDBJ whole genome shotgun (WGS) entry which is preliminary data.</text>
</comment>
<dbReference type="Pfam" id="PF13333">
    <property type="entry name" value="rve_2"/>
    <property type="match status" value="1"/>
</dbReference>